<accession>A0AA41XEJ6</accession>
<dbReference type="Gene3D" id="3.40.50.2300">
    <property type="match status" value="2"/>
</dbReference>
<dbReference type="EMBL" id="JANLCK010000006">
    <property type="protein sequence ID" value="MCS5726736.1"/>
    <property type="molecule type" value="Genomic_DNA"/>
</dbReference>
<dbReference type="CDD" id="cd06304">
    <property type="entry name" value="PBP1_BmpA_Med_PnrA-like"/>
    <property type="match status" value="1"/>
</dbReference>
<keyword evidence="5" id="KW-0472">Membrane</keyword>
<dbReference type="SUPFAM" id="SSF53822">
    <property type="entry name" value="Periplasmic binding protein-like I"/>
    <property type="match status" value="1"/>
</dbReference>
<dbReference type="AlphaFoldDB" id="A0AA41XEJ6"/>
<name>A0AA41XEJ6_9MICO</name>
<evidence type="ECO:0000313" key="9">
    <source>
        <dbReference type="EMBL" id="MCS5726736.1"/>
    </source>
</evidence>
<evidence type="ECO:0000256" key="5">
    <source>
        <dbReference type="ARBA" id="ARBA00023136"/>
    </source>
</evidence>
<evidence type="ECO:0000259" key="8">
    <source>
        <dbReference type="Pfam" id="PF02608"/>
    </source>
</evidence>
<organism evidence="9 10">
    <name type="scientific">Herbiconiux oxytropis</name>
    <dbReference type="NCBI Taxonomy" id="2970915"/>
    <lineage>
        <taxon>Bacteria</taxon>
        <taxon>Bacillati</taxon>
        <taxon>Actinomycetota</taxon>
        <taxon>Actinomycetes</taxon>
        <taxon>Micrococcales</taxon>
        <taxon>Microbacteriaceae</taxon>
        <taxon>Herbiconiux</taxon>
    </lineage>
</organism>
<feature type="domain" description="ABC transporter substrate-binding protein PnrA-like" evidence="8">
    <location>
        <begin position="55"/>
        <end position="275"/>
    </location>
</feature>
<dbReference type="Proteomes" id="UP001165587">
    <property type="component" value="Unassembled WGS sequence"/>
</dbReference>
<protein>
    <submittedName>
        <fullName evidence="9">BMP family protein</fullName>
    </submittedName>
</protein>
<dbReference type="RefSeq" id="WP_259529475.1">
    <property type="nucleotide sequence ID" value="NZ_JANLCK010000006.1"/>
</dbReference>
<dbReference type="PANTHER" id="PTHR34296:SF2">
    <property type="entry name" value="ABC TRANSPORTER GUANOSINE-BINDING PROTEIN NUPN"/>
    <property type="match status" value="1"/>
</dbReference>
<dbReference type="InterPro" id="IPR050957">
    <property type="entry name" value="BMP_lipoprotein"/>
</dbReference>
<dbReference type="Pfam" id="PF02608">
    <property type="entry name" value="Bmp"/>
    <property type="match status" value="1"/>
</dbReference>
<keyword evidence="4 7" id="KW-0732">Signal</keyword>
<feature type="signal peptide" evidence="7">
    <location>
        <begin position="1"/>
        <end position="18"/>
    </location>
</feature>
<evidence type="ECO:0000256" key="1">
    <source>
        <dbReference type="ARBA" id="ARBA00004193"/>
    </source>
</evidence>
<comment type="subcellular location">
    <subcellularLocation>
        <location evidence="1">Cell membrane</location>
        <topology evidence="1">Lipid-anchor</topology>
    </subcellularLocation>
</comment>
<keyword evidence="6" id="KW-0449">Lipoprotein</keyword>
<evidence type="ECO:0000256" key="3">
    <source>
        <dbReference type="ARBA" id="ARBA00022475"/>
    </source>
</evidence>
<comment type="caution">
    <text evidence="9">The sequence shown here is derived from an EMBL/GenBank/DDBJ whole genome shotgun (WGS) entry which is preliminary data.</text>
</comment>
<feature type="chain" id="PRO_5041407641" evidence="7">
    <location>
        <begin position="19"/>
        <end position="344"/>
    </location>
</feature>
<evidence type="ECO:0000313" key="10">
    <source>
        <dbReference type="Proteomes" id="UP001165587"/>
    </source>
</evidence>
<reference evidence="9" key="1">
    <citation type="submission" date="2022-08" db="EMBL/GenBank/DDBJ databases">
        <authorList>
            <person name="Deng Y."/>
            <person name="Han X.-F."/>
            <person name="Zhang Y.-Q."/>
        </authorList>
    </citation>
    <scope>NUCLEOTIDE SEQUENCE</scope>
    <source>
        <strain evidence="9">CPCC 203407</strain>
    </source>
</reference>
<dbReference type="GO" id="GO:0005886">
    <property type="term" value="C:plasma membrane"/>
    <property type="evidence" value="ECO:0007669"/>
    <property type="project" value="UniProtKB-SubCell"/>
</dbReference>
<keyword evidence="10" id="KW-1185">Reference proteome</keyword>
<sequence>MASLALACAVLVTVAACGGTTGEEASTGADGGESGLPLVFGAFATPLEEPWDGAIHAALESAAEDGLIEYQHVDNLATADEMESGLRDIIANQEPDIIIGDAFAAEDAVRAVAADFPDIAFAFGSGGEEQAPNFSVFDNWMQDPAYLAGMTAGGLTESGTIGVVAAMPIPEVNRIVNAFIAGAQETNSSATVTVSFINSFFDPATAKQAAEAAIAGGADVLFAERAGVIAAAEENGLPVFGMMVDQQAEAPEHVVSSLLWDMRPTVEAIVESVEDGSYEAANLGEFSFMINGGSSLAPFNTETAFEVPADLISSVEARQAEILAGEFETPVDEEAPAGSTTVGE</sequence>
<evidence type="ECO:0000256" key="2">
    <source>
        <dbReference type="ARBA" id="ARBA00008610"/>
    </source>
</evidence>
<evidence type="ECO:0000256" key="6">
    <source>
        <dbReference type="ARBA" id="ARBA00023288"/>
    </source>
</evidence>
<evidence type="ECO:0000256" key="7">
    <source>
        <dbReference type="SAM" id="SignalP"/>
    </source>
</evidence>
<gene>
    <name evidence="9" type="ORF">N1028_12610</name>
</gene>
<dbReference type="InterPro" id="IPR028082">
    <property type="entry name" value="Peripla_BP_I"/>
</dbReference>
<keyword evidence="3" id="KW-1003">Cell membrane</keyword>
<comment type="similarity">
    <text evidence="2">Belongs to the BMP lipoprotein family.</text>
</comment>
<evidence type="ECO:0000256" key="4">
    <source>
        <dbReference type="ARBA" id="ARBA00022729"/>
    </source>
</evidence>
<proteinExistence type="inferred from homology"/>
<dbReference type="PANTHER" id="PTHR34296">
    <property type="entry name" value="TRANSCRIPTIONAL ACTIVATOR PROTEIN MED"/>
    <property type="match status" value="1"/>
</dbReference>
<dbReference type="InterPro" id="IPR003760">
    <property type="entry name" value="PnrA-like"/>
</dbReference>